<accession>A0A7K1V8A6</accession>
<dbReference type="GO" id="GO:0003677">
    <property type="term" value="F:DNA binding"/>
    <property type="evidence" value="ECO:0007669"/>
    <property type="project" value="InterPro"/>
</dbReference>
<dbReference type="RefSeq" id="WP_157392271.1">
    <property type="nucleotide sequence ID" value="NZ_WRPP01000010.1"/>
</dbReference>
<sequence length="269" mass="29498">MATPTAGDLLRHWRTTRRLSQLELAGRADTSTRHLSFIETGRATPSRHMLLHLSEELDIPLRERNRMLLAAGYAPVYAEPELDNPAMAPVRDTLRRLLTGFEPHPALAIDATWTMVDANAAITLFLDGVDPALLQPPVNALRLTLHPDGLAPRIVNLPEWRGHLFERLQRQIEITGAPELVALLAELRAYPGGEQAPGLPEPDQTIVPLRLRHDGHELAFLGVTTVFGTPMNVTVAELAIEAFFPADAATATLLRERIAVAADPTTPSD</sequence>
<name>A0A7K1V8A6_9NOCA</name>
<protein>
    <submittedName>
        <fullName evidence="2">Helix-turn-helix domain-containing protein</fullName>
    </submittedName>
</protein>
<dbReference type="CDD" id="cd00093">
    <property type="entry name" value="HTH_XRE"/>
    <property type="match status" value="1"/>
</dbReference>
<dbReference type="SUPFAM" id="SSF47413">
    <property type="entry name" value="lambda repressor-like DNA-binding domains"/>
    <property type="match status" value="1"/>
</dbReference>
<dbReference type="Gene3D" id="1.10.260.40">
    <property type="entry name" value="lambda repressor-like DNA-binding domains"/>
    <property type="match status" value="1"/>
</dbReference>
<dbReference type="PANTHER" id="PTHR35010:SF4">
    <property type="entry name" value="BLL5781 PROTEIN"/>
    <property type="match status" value="1"/>
</dbReference>
<evidence type="ECO:0000259" key="1">
    <source>
        <dbReference type="PROSITE" id="PS50943"/>
    </source>
</evidence>
<dbReference type="InterPro" id="IPR041413">
    <property type="entry name" value="MLTR_LBD"/>
</dbReference>
<reference evidence="2 3" key="1">
    <citation type="submission" date="2019-12" db="EMBL/GenBank/DDBJ databases">
        <title>Nocardia sp. nov. ET3-3 isolated from soil.</title>
        <authorList>
            <person name="Kanchanasin P."/>
            <person name="Tanasupawat S."/>
            <person name="Yuki M."/>
            <person name="Kudo T."/>
        </authorList>
    </citation>
    <scope>NUCLEOTIDE SEQUENCE [LARGE SCALE GENOMIC DNA]</scope>
    <source>
        <strain evidence="2 3">ET3-3</strain>
    </source>
</reference>
<dbReference type="Pfam" id="PF17765">
    <property type="entry name" value="MLTR_LBD"/>
    <property type="match status" value="1"/>
</dbReference>
<dbReference type="PROSITE" id="PS50943">
    <property type="entry name" value="HTH_CROC1"/>
    <property type="match status" value="1"/>
</dbReference>
<proteinExistence type="predicted"/>
<dbReference type="InterPro" id="IPR010982">
    <property type="entry name" value="Lambda_DNA-bd_dom_sf"/>
</dbReference>
<dbReference type="Gene3D" id="3.30.450.180">
    <property type="match status" value="1"/>
</dbReference>
<evidence type="ECO:0000313" key="2">
    <source>
        <dbReference type="EMBL" id="MVU82689.1"/>
    </source>
</evidence>
<dbReference type="SMART" id="SM00530">
    <property type="entry name" value="HTH_XRE"/>
    <property type="match status" value="1"/>
</dbReference>
<gene>
    <name evidence="2" type="ORF">GPX89_36335</name>
</gene>
<evidence type="ECO:0000313" key="3">
    <source>
        <dbReference type="Proteomes" id="UP000466794"/>
    </source>
</evidence>
<dbReference type="InterPro" id="IPR001387">
    <property type="entry name" value="Cro/C1-type_HTH"/>
</dbReference>
<dbReference type="AlphaFoldDB" id="A0A7K1V8A6"/>
<keyword evidence="3" id="KW-1185">Reference proteome</keyword>
<dbReference type="EMBL" id="WRPP01000010">
    <property type="protein sequence ID" value="MVU82689.1"/>
    <property type="molecule type" value="Genomic_DNA"/>
</dbReference>
<comment type="caution">
    <text evidence="2">The sequence shown here is derived from an EMBL/GenBank/DDBJ whole genome shotgun (WGS) entry which is preliminary data.</text>
</comment>
<dbReference type="PANTHER" id="PTHR35010">
    <property type="entry name" value="BLL4672 PROTEIN-RELATED"/>
    <property type="match status" value="1"/>
</dbReference>
<dbReference type="Proteomes" id="UP000466794">
    <property type="component" value="Unassembled WGS sequence"/>
</dbReference>
<feature type="domain" description="HTH cro/C1-type" evidence="1">
    <location>
        <begin position="10"/>
        <end position="64"/>
    </location>
</feature>
<organism evidence="2 3">
    <name type="scientific">Nocardia terrae</name>
    <dbReference type="NCBI Taxonomy" id="2675851"/>
    <lineage>
        <taxon>Bacteria</taxon>
        <taxon>Bacillati</taxon>
        <taxon>Actinomycetota</taxon>
        <taxon>Actinomycetes</taxon>
        <taxon>Mycobacteriales</taxon>
        <taxon>Nocardiaceae</taxon>
        <taxon>Nocardia</taxon>
    </lineage>
</organism>
<dbReference type="Pfam" id="PF13560">
    <property type="entry name" value="HTH_31"/>
    <property type="match status" value="1"/>
</dbReference>